<evidence type="ECO:0000256" key="1">
    <source>
        <dbReference type="SAM" id="MobiDB-lite"/>
    </source>
</evidence>
<organism evidence="2 3">
    <name type="scientific">Roseicella aquatilis</name>
    <dbReference type="NCBI Taxonomy" id="2527868"/>
    <lineage>
        <taxon>Bacteria</taxon>
        <taxon>Pseudomonadati</taxon>
        <taxon>Pseudomonadota</taxon>
        <taxon>Alphaproteobacteria</taxon>
        <taxon>Acetobacterales</taxon>
        <taxon>Roseomonadaceae</taxon>
        <taxon>Roseicella</taxon>
    </lineage>
</organism>
<feature type="region of interest" description="Disordered" evidence="1">
    <location>
        <begin position="1"/>
        <end position="27"/>
    </location>
</feature>
<sequence>MAKVMENPMPRGGYRPGAGRPKGSPTIRVPELAAEGEADPLAYLLAVMNDPAADPARRDRAAIAALPYVHARADAGGKKAAALAAASDAESGTEWEWLLR</sequence>
<evidence type="ECO:0000313" key="2">
    <source>
        <dbReference type="EMBL" id="TCZ61270.1"/>
    </source>
</evidence>
<dbReference type="AlphaFoldDB" id="A0A4R4DKE6"/>
<keyword evidence="3" id="KW-1185">Reference proteome</keyword>
<accession>A0A4R4DKE6</accession>
<dbReference type="Proteomes" id="UP000295023">
    <property type="component" value="Unassembled WGS sequence"/>
</dbReference>
<gene>
    <name evidence="2" type="ORF">EXY23_12030</name>
</gene>
<reference evidence="2 3" key="1">
    <citation type="submission" date="2019-03" db="EMBL/GenBank/DDBJ databases">
        <title>Paracraurococcus aquatilis NE82 genome sequence.</title>
        <authorList>
            <person name="Zhao Y."/>
            <person name="Du Z."/>
        </authorList>
    </citation>
    <scope>NUCLEOTIDE SEQUENCE [LARGE SCALE GENOMIC DNA]</scope>
    <source>
        <strain evidence="2 3">NE82</strain>
    </source>
</reference>
<dbReference type="EMBL" id="SKBM01000010">
    <property type="protein sequence ID" value="TCZ61270.1"/>
    <property type="molecule type" value="Genomic_DNA"/>
</dbReference>
<evidence type="ECO:0000313" key="3">
    <source>
        <dbReference type="Proteomes" id="UP000295023"/>
    </source>
</evidence>
<proteinExistence type="predicted"/>
<name>A0A4R4DKE6_9PROT</name>
<protein>
    <recommendedName>
        <fullName evidence="4">DUF5681 domain-containing protein</fullName>
    </recommendedName>
</protein>
<feature type="compositionally biased region" description="Low complexity" evidence="1">
    <location>
        <begin position="10"/>
        <end position="23"/>
    </location>
</feature>
<comment type="caution">
    <text evidence="2">The sequence shown here is derived from an EMBL/GenBank/DDBJ whole genome shotgun (WGS) entry which is preliminary data.</text>
</comment>
<dbReference type="RefSeq" id="WP_132289080.1">
    <property type="nucleotide sequence ID" value="NZ_SKBM01000010.1"/>
</dbReference>
<evidence type="ECO:0008006" key="4">
    <source>
        <dbReference type="Google" id="ProtNLM"/>
    </source>
</evidence>